<dbReference type="STRING" id="3983.A0A2C9V8E3"/>
<dbReference type="InterPro" id="IPR036396">
    <property type="entry name" value="Cyt_P450_sf"/>
</dbReference>
<comment type="cofactor">
    <cofactor evidence="1 8">
        <name>heme</name>
        <dbReference type="ChEBI" id="CHEBI:30413"/>
    </cofactor>
</comment>
<dbReference type="EMBL" id="CM004395">
    <property type="protein sequence ID" value="OAY40883.1"/>
    <property type="molecule type" value="Genomic_DNA"/>
</dbReference>
<evidence type="ECO:0000256" key="9">
    <source>
        <dbReference type="SAM" id="Phobius"/>
    </source>
</evidence>
<keyword evidence="3 8" id="KW-0349">Heme</keyword>
<dbReference type="GO" id="GO:0004497">
    <property type="term" value="F:monooxygenase activity"/>
    <property type="evidence" value="ECO:0007669"/>
    <property type="project" value="UniProtKB-KW"/>
</dbReference>
<feature type="binding site" description="axial binding residue" evidence="8">
    <location>
        <position position="446"/>
    </location>
    <ligand>
        <name>heme</name>
        <dbReference type="ChEBI" id="CHEBI:30413"/>
    </ligand>
    <ligandPart>
        <name>Fe</name>
        <dbReference type="ChEBI" id="CHEBI:18248"/>
    </ligandPart>
</feature>
<accession>A0A2C9V8E3</accession>
<sequence>MELEASFWFLESPHSIYFFLLLATITFFLLSLLLYYLLRLKLWCNCEICDAYLTMNWTNQFNNLCDWYAHLLKNSATKTIHIHVLGNTITANPENVEYMLKTRFDNYPKGKPFSTILGDFLGRGIFNVDGDLWKFQRKMASLELDRFSIRAYAFEIVRYEIEDRLIPLLSSVSGKEDGVLDLQDVFRRFSFDCICRFSFGLDPRCLEIHLPLSDFSVAFDLASKLSAERAMTVSPLIWMIKRKLNIGTEKKMKEAIKLINILAQEVIRQKRKMGFLSHKDLLSRFMHTVNDDSYLRDIVISFLLAGRDTVASALTSFFWLLAKYPQVVSVILEEANRVLGPNQELTSYEQMRDLHYLQAAVYESMRLYPPIQFDSKFCEEDDILPDGTLVKRGTRVTYHPYAMGRIEELWGSDCLEFKPERWLRDGTFFPENPYKYPVFQAGLRICLGKEMALLELKCVAISLLRRFQLQLVTSCHNPRFSPGLTATFSGGLPVLVRAKEPNPHQSSYASTNQCTRWVLMGYKCLSTITRMSGLYRRDLGNLSSSTALKLCRYVDFFSPHLGLLLF</sequence>
<keyword evidence="9" id="KW-0472">Membrane</keyword>
<dbReference type="AlphaFoldDB" id="A0A2C9V8E3"/>
<evidence type="ECO:0000256" key="8">
    <source>
        <dbReference type="PIRSR" id="PIRSR602401-1"/>
    </source>
</evidence>
<dbReference type="InterPro" id="IPR001128">
    <property type="entry name" value="Cyt_P450"/>
</dbReference>
<keyword evidence="7" id="KW-0503">Monooxygenase</keyword>
<dbReference type="GO" id="GO:0005506">
    <property type="term" value="F:iron ion binding"/>
    <property type="evidence" value="ECO:0007669"/>
    <property type="project" value="InterPro"/>
</dbReference>
<keyword evidence="5" id="KW-0560">Oxidoreductase</keyword>
<gene>
    <name evidence="10" type="ORF">MANES_09G057100</name>
</gene>
<evidence type="ECO:0008006" key="11">
    <source>
        <dbReference type="Google" id="ProtNLM"/>
    </source>
</evidence>
<evidence type="ECO:0000313" key="10">
    <source>
        <dbReference type="EMBL" id="OAY40883.1"/>
    </source>
</evidence>
<evidence type="ECO:0000256" key="4">
    <source>
        <dbReference type="ARBA" id="ARBA00022723"/>
    </source>
</evidence>
<comment type="similarity">
    <text evidence="2">Belongs to the cytochrome P450 family.</text>
</comment>
<evidence type="ECO:0000256" key="5">
    <source>
        <dbReference type="ARBA" id="ARBA00023002"/>
    </source>
</evidence>
<evidence type="ECO:0000256" key="3">
    <source>
        <dbReference type="ARBA" id="ARBA00022617"/>
    </source>
</evidence>
<keyword evidence="4 8" id="KW-0479">Metal-binding</keyword>
<dbReference type="GO" id="GO:0020037">
    <property type="term" value="F:heme binding"/>
    <property type="evidence" value="ECO:0007669"/>
    <property type="project" value="InterPro"/>
</dbReference>
<dbReference type="PRINTS" id="PR00463">
    <property type="entry name" value="EP450I"/>
</dbReference>
<dbReference type="Pfam" id="PF00067">
    <property type="entry name" value="p450"/>
    <property type="match status" value="1"/>
</dbReference>
<dbReference type="GO" id="GO:0016705">
    <property type="term" value="F:oxidoreductase activity, acting on paired donors, with incorporation or reduction of molecular oxygen"/>
    <property type="evidence" value="ECO:0007669"/>
    <property type="project" value="InterPro"/>
</dbReference>
<evidence type="ECO:0000256" key="6">
    <source>
        <dbReference type="ARBA" id="ARBA00023004"/>
    </source>
</evidence>
<feature type="transmembrane region" description="Helical" evidence="9">
    <location>
        <begin position="16"/>
        <end position="38"/>
    </location>
</feature>
<dbReference type="PANTHER" id="PTHR24296">
    <property type="entry name" value="CYTOCHROME P450"/>
    <property type="match status" value="1"/>
</dbReference>
<evidence type="ECO:0000256" key="7">
    <source>
        <dbReference type="ARBA" id="ARBA00023033"/>
    </source>
</evidence>
<keyword evidence="9" id="KW-0812">Transmembrane</keyword>
<protein>
    <recommendedName>
        <fullName evidence="11">Cytochrome P450</fullName>
    </recommendedName>
</protein>
<dbReference type="Gene3D" id="1.10.630.10">
    <property type="entry name" value="Cytochrome P450"/>
    <property type="match status" value="1"/>
</dbReference>
<dbReference type="PRINTS" id="PR00385">
    <property type="entry name" value="P450"/>
</dbReference>
<reference evidence="10" key="1">
    <citation type="submission" date="2016-02" db="EMBL/GenBank/DDBJ databases">
        <title>WGS assembly of Manihot esculenta.</title>
        <authorList>
            <person name="Bredeson J.V."/>
            <person name="Prochnik S.E."/>
            <person name="Lyons J.B."/>
            <person name="Schmutz J."/>
            <person name="Grimwood J."/>
            <person name="Vrebalov J."/>
            <person name="Bart R.S."/>
            <person name="Amuge T."/>
            <person name="Ferguson M.E."/>
            <person name="Green R."/>
            <person name="Putnam N."/>
            <person name="Stites J."/>
            <person name="Rounsley S."/>
            <person name="Rokhsar D.S."/>
        </authorList>
    </citation>
    <scope>NUCLEOTIDE SEQUENCE [LARGE SCALE GENOMIC DNA]</scope>
    <source>
        <tissue evidence="10">Leaf</tissue>
    </source>
</reference>
<dbReference type="InterPro" id="IPR002401">
    <property type="entry name" value="Cyt_P450_E_grp-I"/>
</dbReference>
<evidence type="ECO:0000256" key="1">
    <source>
        <dbReference type="ARBA" id="ARBA00001971"/>
    </source>
</evidence>
<keyword evidence="6 8" id="KW-0408">Iron</keyword>
<evidence type="ECO:0000256" key="2">
    <source>
        <dbReference type="ARBA" id="ARBA00010617"/>
    </source>
</evidence>
<name>A0A2C9V8E3_MANES</name>
<dbReference type="SUPFAM" id="SSF48264">
    <property type="entry name" value="Cytochrome P450"/>
    <property type="match status" value="1"/>
</dbReference>
<dbReference type="CDD" id="cd11064">
    <property type="entry name" value="CYP86A"/>
    <property type="match status" value="1"/>
</dbReference>
<proteinExistence type="inferred from homology"/>
<keyword evidence="9" id="KW-1133">Transmembrane helix</keyword>
<organism evidence="10">
    <name type="scientific">Manihot esculenta</name>
    <name type="common">Cassava</name>
    <name type="synonym">Jatropha manihot</name>
    <dbReference type="NCBI Taxonomy" id="3983"/>
    <lineage>
        <taxon>Eukaryota</taxon>
        <taxon>Viridiplantae</taxon>
        <taxon>Streptophyta</taxon>
        <taxon>Embryophyta</taxon>
        <taxon>Tracheophyta</taxon>
        <taxon>Spermatophyta</taxon>
        <taxon>Magnoliopsida</taxon>
        <taxon>eudicotyledons</taxon>
        <taxon>Gunneridae</taxon>
        <taxon>Pentapetalae</taxon>
        <taxon>rosids</taxon>
        <taxon>fabids</taxon>
        <taxon>Malpighiales</taxon>
        <taxon>Euphorbiaceae</taxon>
        <taxon>Crotonoideae</taxon>
        <taxon>Manihoteae</taxon>
        <taxon>Manihot</taxon>
    </lineage>
</organism>